<name>A0A3S2UIA8_9BACI</name>
<evidence type="ECO:0000313" key="1">
    <source>
        <dbReference type="EMBL" id="RVT67661.1"/>
    </source>
</evidence>
<organism evidence="1 2">
    <name type="scientific">Niallia taxi</name>
    <dbReference type="NCBI Taxonomy" id="2499688"/>
    <lineage>
        <taxon>Bacteria</taxon>
        <taxon>Bacillati</taxon>
        <taxon>Bacillota</taxon>
        <taxon>Bacilli</taxon>
        <taxon>Bacillales</taxon>
        <taxon>Bacillaceae</taxon>
        <taxon>Niallia</taxon>
    </lineage>
</organism>
<evidence type="ECO:0000313" key="2">
    <source>
        <dbReference type="Proteomes" id="UP000288024"/>
    </source>
</evidence>
<dbReference type="AlphaFoldDB" id="A0A3S2UIA8"/>
<proteinExistence type="predicted"/>
<dbReference type="RefSeq" id="WP_127736205.1">
    <property type="nucleotide sequence ID" value="NZ_RZTZ01000001.1"/>
</dbReference>
<comment type="caution">
    <text evidence="1">The sequence shown here is derived from an EMBL/GenBank/DDBJ whole genome shotgun (WGS) entry which is preliminary data.</text>
</comment>
<dbReference type="EMBL" id="RZTZ01000001">
    <property type="protein sequence ID" value="RVT67661.1"/>
    <property type="molecule type" value="Genomic_DNA"/>
</dbReference>
<sequence length="94" mass="10780">MLTLQSFPELKDSLRIDGSEDDDVLILLLDAAKASLKVAGVPEDKITSDYLPLYKQAIILYLEMDYEYDEKKIPRLERAFNRILLQLKAGVSYE</sequence>
<accession>A0A3S2UIA8</accession>
<dbReference type="NCBIfam" id="TIGR01560">
    <property type="entry name" value="put_DNA_pack"/>
    <property type="match status" value="1"/>
</dbReference>
<protein>
    <submittedName>
        <fullName evidence="1">Phage gp6-like head-tail connector protein</fullName>
    </submittedName>
</protein>
<keyword evidence="2" id="KW-1185">Reference proteome</keyword>
<dbReference type="InterPro" id="IPR006450">
    <property type="entry name" value="Phage_HK97_gp6-like"/>
</dbReference>
<reference evidence="1 2" key="1">
    <citation type="submission" date="2019-01" db="EMBL/GenBank/DDBJ databases">
        <title>Bacillus sp. M5HDSG1-1, whole genome shotgun sequence.</title>
        <authorList>
            <person name="Tuo L."/>
        </authorList>
    </citation>
    <scope>NUCLEOTIDE SEQUENCE [LARGE SCALE GENOMIC DNA]</scope>
    <source>
        <strain evidence="1 2">M5HDSG1-1</strain>
    </source>
</reference>
<dbReference type="Proteomes" id="UP000288024">
    <property type="component" value="Unassembled WGS sequence"/>
</dbReference>
<gene>
    <name evidence="1" type="ORF">EM808_04080</name>
</gene>